<accession>H8GKJ6</accession>
<dbReference type="SUPFAM" id="SSF56935">
    <property type="entry name" value="Porins"/>
    <property type="match status" value="1"/>
</dbReference>
<dbReference type="HOGENOM" id="CLU_049016_0_0_6"/>
<keyword evidence="1" id="KW-0732">Signal</keyword>
<organism evidence="2 3">
    <name type="scientific">Methylomicrobium album BG8</name>
    <dbReference type="NCBI Taxonomy" id="686340"/>
    <lineage>
        <taxon>Bacteria</taxon>
        <taxon>Pseudomonadati</taxon>
        <taxon>Pseudomonadota</taxon>
        <taxon>Gammaproteobacteria</taxon>
        <taxon>Methylococcales</taxon>
        <taxon>Methylococcaceae</taxon>
        <taxon>Methylomicrobium</taxon>
    </lineage>
</organism>
<feature type="signal peptide" evidence="1">
    <location>
        <begin position="1"/>
        <end position="31"/>
    </location>
</feature>
<dbReference type="EMBL" id="CM001475">
    <property type="protein sequence ID" value="EIC28004.1"/>
    <property type="molecule type" value="Genomic_DNA"/>
</dbReference>
<protein>
    <recommendedName>
        <fullName evidence="4">Phosphate-selective porin O and P</fullName>
    </recommendedName>
</protein>
<dbReference type="RefSeq" id="WP_005368613.1">
    <property type="nucleotide sequence ID" value="NZ_CM001475.1"/>
</dbReference>
<evidence type="ECO:0000256" key="1">
    <source>
        <dbReference type="SAM" id="SignalP"/>
    </source>
</evidence>
<sequence>MRSVNFDVIFGKAAPMILCSLLALLMPTAVAALEWLDGKVQVHGFAGQGVTYTDHNQVFGSSRDVSLDFREMGLTTSVKPLPNLLISAQGLYRDAGGSDTQGVRLDFAQADYSHAFLDSALIMGVRGGRVKLPFGLYNDTRDVLWTRPTVLLPQSIYFDALALRQGMLSGDGGALYGRYTHGEHRYGLEFLTFETQDNTGGVAAFWTGIPSVLPAAQGSFGGRPAFIGRSFYEWMGGRVKLLFSIVDIERDFHSSNAFYQNGNTKITFPLFSAQYNAEKWSLTAEYGWIDSQRSGYSPSLQNFPTWKQNTSENFYLQGEYRFTPDFSAVLRYDVLHLNRDDRDGREMSQMTGGRVAPHRFYARDLTAGVRWEFARNFLLAVDYHYVNGTAWLNEKDNPTLNNPGTSPHFSLFTTMLSFRF</sequence>
<evidence type="ECO:0000313" key="2">
    <source>
        <dbReference type="EMBL" id="EIC28004.1"/>
    </source>
</evidence>
<evidence type="ECO:0000313" key="3">
    <source>
        <dbReference type="Proteomes" id="UP000005090"/>
    </source>
</evidence>
<name>H8GKJ6_METAL</name>
<dbReference type="AlphaFoldDB" id="H8GKJ6"/>
<dbReference type="Proteomes" id="UP000005090">
    <property type="component" value="Chromosome"/>
</dbReference>
<dbReference type="InterPro" id="IPR023614">
    <property type="entry name" value="Porin_dom_sf"/>
</dbReference>
<dbReference type="Gene3D" id="2.40.160.10">
    <property type="entry name" value="Porin"/>
    <property type="match status" value="1"/>
</dbReference>
<proteinExistence type="predicted"/>
<gene>
    <name evidence="2" type="ORF">Metal_0135</name>
</gene>
<feature type="chain" id="PRO_5003612015" description="Phosphate-selective porin O and P" evidence="1">
    <location>
        <begin position="32"/>
        <end position="420"/>
    </location>
</feature>
<dbReference type="eggNOG" id="COG3203">
    <property type="taxonomic scope" value="Bacteria"/>
</dbReference>
<reference evidence="2 3" key="1">
    <citation type="journal article" date="2013" name="Genome Announc.">
        <title>Genome Sequence of the Obligate Gammaproteobacterial Methanotroph Methylomicrobium album Strain BG8.</title>
        <authorList>
            <person name="Kits K.D."/>
            <person name="Kalyuzhnaya M.G."/>
            <person name="Klotz M.G."/>
            <person name="Jetten M.S."/>
            <person name="Op den Camp H.J."/>
            <person name="Vuilleumier S."/>
            <person name="Bringel F."/>
            <person name="Dispirito A.A."/>
            <person name="Murrell J.C."/>
            <person name="Bruce D."/>
            <person name="Cheng J.F."/>
            <person name="Copeland A."/>
            <person name="Goodwin L."/>
            <person name="Hauser L."/>
            <person name="Lajus A."/>
            <person name="Land M.L."/>
            <person name="Lapidus A."/>
            <person name="Lucas S."/>
            <person name="Medigue C."/>
            <person name="Pitluck S."/>
            <person name="Woyke T."/>
            <person name="Zeytun A."/>
            <person name="Stein L.Y."/>
        </authorList>
    </citation>
    <scope>NUCLEOTIDE SEQUENCE [LARGE SCALE GENOMIC DNA]</scope>
    <source>
        <strain evidence="2 3">BG8</strain>
    </source>
</reference>
<dbReference type="STRING" id="686340.Metal_0135"/>
<keyword evidence="3" id="KW-1185">Reference proteome</keyword>
<evidence type="ECO:0008006" key="4">
    <source>
        <dbReference type="Google" id="ProtNLM"/>
    </source>
</evidence>